<dbReference type="PROSITE" id="PS51257">
    <property type="entry name" value="PROKAR_LIPOPROTEIN"/>
    <property type="match status" value="1"/>
</dbReference>
<reference evidence="2 3" key="1">
    <citation type="submission" date="2024-07" db="EMBL/GenBank/DDBJ databases">
        <title>Uliginosibacterium paludis KCTC:42655.</title>
        <authorList>
            <person name="Kim M.K."/>
        </authorList>
    </citation>
    <scope>NUCLEOTIDE SEQUENCE [LARGE SCALE GENOMIC DNA]</scope>
    <source>
        <strain evidence="2 3">KCTC 42655</strain>
    </source>
</reference>
<feature type="chain" id="PRO_5046828901" evidence="1">
    <location>
        <begin position="29"/>
        <end position="134"/>
    </location>
</feature>
<protein>
    <submittedName>
        <fullName evidence="2">Uncharacterized protein</fullName>
    </submittedName>
</protein>
<evidence type="ECO:0000313" key="2">
    <source>
        <dbReference type="EMBL" id="MET1488401.1"/>
    </source>
</evidence>
<proteinExistence type="predicted"/>
<dbReference type="EMBL" id="JBEWLZ010000001">
    <property type="protein sequence ID" value="MET1488401.1"/>
    <property type="molecule type" value="Genomic_DNA"/>
</dbReference>
<keyword evidence="3" id="KW-1185">Reference proteome</keyword>
<gene>
    <name evidence="2" type="ORF">ABVT11_01080</name>
</gene>
<feature type="signal peptide" evidence="1">
    <location>
        <begin position="1"/>
        <end position="28"/>
    </location>
</feature>
<accession>A0ABV2CKH5</accession>
<sequence>MFRLCVRPSLKIVASVLGLSLLSGAALAGASCPLTSKDAGGKVESLAEVQVVAWPAKEARPAGVLQTPALHPDEEMPVKGGLKQVWNINPAGRNVQADCYYGGNNKPVSVDVTALKHCTAEISTKGVWNSFNCD</sequence>
<name>A0ABV2CKH5_9RHOO</name>
<comment type="caution">
    <text evidence="2">The sequence shown here is derived from an EMBL/GenBank/DDBJ whole genome shotgun (WGS) entry which is preliminary data.</text>
</comment>
<keyword evidence="1" id="KW-0732">Signal</keyword>
<evidence type="ECO:0000313" key="3">
    <source>
        <dbReference type="Proteomes" id="UP001548590"/>
    </source>
</evidence>
<organism evidence="2 3">
    <name type="scientific">Uliginosibacterium paludis</name>
    <dbReference type="NCBI Taxonomy" id="1615952"/>
    <lineage>
        <taxon>Bacteria</taxon>
        <taxon>Pseudomonadati</taxon>
        <taxon>Pseudomonadota</taxon>
        <taxon>Betaproteobacteria</taxon>
        <taxon>Rhodocyclales</taxon>
        <taxon>Zoogloeaceae</taxon>
        <taxon>Uliginosibacterium</taxon>
    </lineage>
</organism>
<evidence type="ECO:0000256" key="1">
    <source>
        <dbReference type="SAM" id="SignalP"/>
    </source>
</evidence>
<dbReference type="RefSeq" id="WP_345926487.1">
    <property type="nucleotide sequence ID" value="NZ_JBDIVF010000003.1"/>
</dbReference>
<dbReference type="Proteomes" id="UP001548590">
    <property type="component" value="Unassembled WGS sequence"/>
</dbReference>